<keyword evidence="3" id="KW-1185">Reference proteome</keyword>
<evidence type="ECO:0000256" key="1">
    <source>
        <dbReference type="SAM" id="Phobius"/>
    </source>
</evidence>
<evidence type="ECO:0008006" key="4">
    <source>
        <dbReference type="Google" id="ProtNLM"/>
    </source>
</evidence>
<dbReference type="InterPro" id="IPR046536">
    <property type="entry name" value="DUF6601"/>
</dbReference>
<dbReference type="PANTHER" id="PTHR34414">
    <property type="entry name" value="HET DOMAIN-CONTAINING PROTEIN-RELATED"/>
    <property type="match status" value="1"/>
</dbReference>
<sequence>MSPPFSALLLEVQPGPGGDLLQPQDRLLSLLPASYRTDTDDIVAAGRDVCACIAKELDLKRLDRVLSWLWVAGRPMPPRPLHCQLLLSRELFVTEQMDMHLVWTSGRLFVKPIPRFLLDHAFWMEYLCCQSGCSCSVASECNRPALQRRALGFLFSYAALISHESDFSIAQDKHLLPPEVTWLAWRHFVEQLDTERIYSKVDVRFHYGELRLSRLNKIYLLSQRPFLLHRYMSHWQQYGAFFQDNFAWLASATIYITIALTAMQVGLATRTLADNDAFQSVSYGFTVFSILGPIAAMGLIVLVFGYMFIHNWAATVAYEKKRQQHIASSSESP</sequence>
<keyword evidence="1" id="KW-1133">Transmembrane helix</keyword>
<proteinExistence type="predicted"/>
<evidence type="ECO:0000313" key="3">
    <source>
        <dbReference type="Proteomes" id="UP001322138"/>
    </source>
</evidence>
<reference evidence="2 3" key="1">
    <citation type="journal article" date="2023" name="bioRxiv">
        <title>High-quality genome assemblies of four members of thePodospora anserinaspecies complex.</title>
        <authorList>
            <person name="Ament-Velasquez S.L."/>
            <person name="Vogan A.A."/>
            <person name="Wallerman O."/>
            <person name="Hartmann F."/>
            <person name="Gautier V."/>
            <person name="Silar P."/>
            <person name="Giraud T."/>
            <person name="Johannesson H."/>
        </authorList>
    </citation>
    <scope>NUCLEOTIDE SEQUENCE [LARGE SCALE GENOMIC DNA]</scope>
    <source>
        <strain evidence="2 3">CBS 112042</strain>
    </source>
</reference>
<feature type="transmembrane region" description="Helical" evidence="1">
    <location>
        <begin position="281"/>
        <end position="309"/>
    </location>
</feature>
<protein>
    <recommendedName>
        <fullName evidence="4">Subtilisin-like serine protease</fullName>
    </recommendedName>
</protein>
<organism evidence="2 3">
    <name type="scientific">Podospora bellae-mahoneyi</name>
    <dbReference type="NCBI Taxonomy" id="2093777"/>
    <lineage>
        <taxon>Eukaryota</taxon>
        <taxon>Fungi</taxon>
        <taxon>Dikarya</taxon>
        <taxon>Ascomycota</taxon>
        <taxon>Pezizomycotina</taxon>
        <taxon>Sordariomycetes</taxon>
        <taxon>Sordariomycetidae</taxon>
        <taxon>Sordariales</taxon>
        <taxon>Podosporaceae</taxon>
        <taxon>Podospora</taxon>
    </lineage>
</organism>
<dbReference type="EMBL" id="JAFFGZ010000004">
    <property type="protein sequence ID" value="KAK4646424.1"/>
    <property type="molecule type" value="Genomic_DNA"/>
</dbReference>
<dbReference type="GeneID" id="87891529"/>
<dbReference type="Pfam" id="PF20246">
    <property type="entry name" value="DUF6601"/>
    <property type="match status" value="1"/>
</dbReference>
<evidence type="ECO:0000313" key="2">
    <source>
        <dbReference type="EMBL" id="KAK4646424.1"/>
    </source>
</evidence>
<accession>A0ABR0FTI0</accession>
<comment type="caution">
    <text evidence="2">The sequence shown here is derived from an EMBL/GenBank/DDBJ whole genome shotgun (WGS) entry which is preliminary data.</text>
</comment>
<gene>
    <name evidence="2" type="ORF">QC761_0042660</name>
</gene>
<dbReference type="RefSeq" id="XP_062735400.1">
    <property type="nucleotide sequence ID" value="XM_062872375.1"/>
</dbReference>
<keyword evidence="1" id="KW-0472">Membrane</keyword>
<name>A0ABR0FTI0_9PEZI</name>
<feature type="transmembrane region" description="Helical" evidence="1">
    <location>
        <begin position="246"/>
        <end position="269"/>
    </location>
</feature>
<dbReference type="Proteomes" id="UP001322138">
    <property type="component" value="Unassembled WGS sequence"/>
</dbReference>
<dbReference type="PANTHER" id="PTHR34414:SF1">
    <property type="entry name" value="SUBTILISIN-LIKE SERINE PROTEASE"/>
    <property type="match status" value="1"/>
</dbReference>
<keyword evidence="1" id="KW-0812">Transmembrane</keyword>